<dbReference type="PANTHER" id="PTHR22911:SF135">
    <property type="entry name" value="BLR4310 PROTEIN"/>
    <property type="match status" value="1"/>
</dbReference>
<dbReference type="PATRIC" id="fig|1526658.3.peg.4025"/>
<dbReference type="InterPro" id="IPR000620">
    <property type="entry name" value="EamA_dom"/>
</dbReference>
<dbReference type="Pfam" id="PF00892">
    <property type="entry name" value="EamA"/>
    <property type="match status" value="2"/>
</dbReference>
<feature type="transmembrane region" description="Helical" evidence="1">
    <location>
        <begin position="150"/>
        <end position="168"/>
    </location>
</feature>
<evidence type="ECO:0000313" key="4">
    <source>
        <dbReference type="Proteomes" id="UP000037822"/>
    </source>
</evidence>
<feature type="domain" description="EamA" evidence="2">
    <location>
        <begin position="151"/>
        <end position="275"/>
    </location>
</feature>
<feature type="transmembrane region" description="Helical" evidence="1">
    <location>
        <begin position="264"/>
        <end position="281"/>
    </location>
</feature>
<evidence type="ECO:0000313" key="3">
    <source>
        <dbReference type="EMBL" id="KPH80643.1"/>
    </source>
</evidence>
<evidence type="ECO:0000259" key="2">
    <source>
        <dbReference type="Pfam" id="PF00892"/>
    </source>
</evidence>
<comment type="caution">
    <text evidence="3">The sequence shown here is derived from an EMBL/GenBank/DDBJ whole genome shotgun (WGS) entry which is preliminary data.</text>
</comment>
<name>A0A0N1F3V7_9HYPH</name>
<feature type="transmembrane region" description="Helical" evidence="1">
    <location>
        <begin position="242"/>
        <end position="258"/>
    </location>
</feature>
<organism evidence="3 4">
    <name type="scientific">Bosea vaviloviae</name>
    <dbReference type="NCBI Taxonomy" id="1526658"/>
    <lineage>
        <taxon>Bacteria</taxon>
        <taxon>Pseudomonadati</taxon>
        <taxon>Pseudomonadota</taxon>
        <taxon>Alphaproteobacteria</taxon>
        <taxon>Hyphomicrobiales</taxon>
        <taxon>Boseaceae</taxon>
        <taxon>Bosea</taxon>
    </lineage>
</organism>
<keyword evidence="1" id="KW-0812">Transmembrane</keyword>
<feature type="transmembrane region" description="Helical" evidence="1">
    <location>
        <begin position="96"/>
        <end position="116"/>
    </location>
</feature>
<sequence>MASPDENRRGILAMLAAMALFVCNDALMKLAREVYPAGQAITLRTGFALLTALGLVLAFKEGAKLRLAMRPIVLLRGLIDAGVTLTFIWALAEMPLADVTAILLASPIIIVVLAVVLRIERVGWRRTLAVFVGFCGVLVVLRPATDSFNVAALVALVSACLAAARDLLTRKIGNEIPSTVIALMTTAIVGLVACGYGVFEIWQPVWRRETVYVAGAAALMAAGSICIISAYRNTDVGVVSGYRYSVVILAVMMGYVVWGHVPDPVAGLGIALIVWSGLYTMHRQRVLPQSNLKIASPPPS</sequence>
<dbReference type="SUPFAM" id="SSF103481">
    <property type="entry name" value="Multidrug resistance efflux transporter EmrE"/>
    <property type="match status" value="2"/>
</dbReference>
<feature type="transmembrane region" description="Helical" evidence="1">
    <location>
        <begin position="71"/>
        <end position="90"/>
    </location>
</feature>
<dbReference type="AlphaFoldDB" id="A0A0N1F3V7"/>
<keyword evidence="4" id="KW-1185">Reference proteome</keyword>
<dbReference type="GO" id="GO:0016020">
    <property type="term" value="C:membrane"/>
    <property type="evidence" value="ECO:0007669"/>
    <property type="project" value="InterPro"/>
</dbReference>
<gene>
    <name evidence="3" type="ORF">AE618_12935</name>
</gene>
<reference evidence="3 4" key="1">
    <citation type="submission" date="2015-07" db="EMBL/GenBank/DDBJ databases">
        <title>Whole genome sequencing of Bosea vaviloviae isolated from cave pool.</title>
        <authorList>
            <person name="Tan N.E.H."/>
            <person name="Lee Y.P."/>
            <person name="Gan H.M."/>
            <person name="Barton H."/>
            <person name="Savka M.A."/>
        </authorList>
    </citation>
    <scope>NUCLEOTIDE SEQUENCE [LARGE SCALE GENOMIC DNA]</scope>
    <source>
        <strain evidence="3 4">SD260</strain>
    </source>
</reference>
<feature type="transmembrane region" description="Helical" evidence="1">
    <location>
        <begin position="211"/>
        <end position="230"/>
    </location>
</feature>
<dbReference type="RefSeq" id="WP_054209458.1">
    <property type="nucleotide sequence ID" value="NZ_LGSZ01000040.1"/>
</dbReference>
<proteinExistence type="predicted"/>
<evidence type="ECO:0000256" key="1">
    <source>
        <dbReference type="SAM" id="Phobius"/>
    </source>
</evidence>
<feature type="transmembrane region" description="Helical" evidence="1">
    <location>
        <begin position="37"/>
        <end position="59"/>
    </location>
</feature>
<dbReference type="Proteomes" id="UP000037822">
    <property type="component" value="Unassembled WGS sequence"/>
</dbReference>
<feature type="domain" description="EamA" evidence="2">
    <location>
        <begin position="9"/>
        <end position="141"/>
    </location>
</feature>
<feature type="transmembrane region" description="Helical" evidence="1">
    <location>
        <begin position="180"/>
        <end position="199"/>
    </location>
</feature>
<protein>
    <recommendedName>
        <fullName evidence="2">EamA domain-containing protein</fullName>
    </recommendedName>
</protein>
<feature type="transmembrane region" description="Helical" evidence="1">
    <location>
        <begin position="128"/>
        <end position="144"/>
    </location>
</feature>
<keyword evidence="1" id="KW-1133">Transmembrane helix</keyword>
<keyword evidence="1" id="KW-0472">Membrane</keyword>
<dbReference type="InterPro" id="IPR037185">
    <property type="entry name" value="EmrE-like"/>
</dbReference>
<dbReference type="PANTHER" id="PTHR22911">
    <property type="entry name" value="ACYL-MALONYL CONDENSING ENZYME-RELATED"/>
    <property type="match status" value="1"/>
</dbReference>
<accession>A0A0N1F3V7</accession>
<dbReference type="OrthoDB" id="9815809at2"/>
<dbReference type="EMBL" id="LGSZ01000040">
    <property type="protein sequence ID" value="KPH80643.1"/>
    <property type="molecule type" value="Genomic_DNA"/>
</dbReference>